<dbReference type="SUPFAM" id="SSF52518">
    <property type="entry name" value="Thiamin diphosphate-binding fold (THDP-binding)"/>
    <property type="match status" value="2"/>
</dbReference>
<dbReference type="InterPro" id="IPR029035">
    <property type="entry name" value="DHS-like_NAD/FAD-binding_dom"/>
</dbReference>
<reference evidence="5 6" key="1">
    <citation type="submission" date="2024-06" db="EMBL/GenBank/DDBJ databases">
        <title>The Natural Products Discovery Center: Release of the First 8490 Sequenced Strains for Exploring Actinobacteria Biosynthetic Diversity.</title>
        <authorList>
            <person name="Kalkreuter E."/>
            <person name="Kautsar S.A."/>
            <person name="Yang D."/>
            <person name="Bader C.D."/>
            <person name="Teijaro C.N."/>
            <person name="Fluegel L."/>
            <person name="Davis C.M."/>
            <person name="Simpson J.R."/>
            <person name="Lauterbach L."/>
            <person name="Steele A.D."/>
            <person name="Gui C."/>
            <person name="Meng S."/>
            <person name="Li G."/>
            <person name="Viehrig K."/>
            <person name="Ye F."/>
            <person name="Su P."/>
            <person name="Kiefer A.F."/>
            <person name="Nichols A."/>
            <person name="Cepeda A.J."/>
            <person name="Yan W."/>
            <person name="Fan B."/>
            <person name="Jiang Y."/>
            <person name="Adhikari A."/>
            <person name="Zheng C.-J."/>
            <person name="Schuster L."/>
            <person name="Cowan T.M."/>
            <person name="Smanski M.J."/>
            <person name="Chevrette M.G."/>
            <person name="De Carvalho L.P.S."/>
            <person name="Shen B."/>
        </authorList>
    </citation>
    <scope>NUCLEOTIDE SEQUENCE [LARGE SCALE GENOMIC DNA]</scope>
    <source>
        <strain evidence="5 6">NPDC045705</strain>
    </source>
</reference>
<dbReference type="InterPro" id="IPR045229">
    <property type="entry name" value="TPP_enz"/>
</dbReference>
<evidence type="ECO:0000259" key="4">
    <source>
        <dbReference type="Pfam" id="PF02776"/>
    </source>
</evidence>
<dbReference type="RefSeq" id="WP_359217013.1">
    <property type="nucleotide sequence ID" value="NZ_JBEZAM010000107.1"/>
</dbReference>
<dbReference type="SUPFAM" id="SSF52467">
    <property type="entry name" value="DHS-like NAD/FAD-binding domain"/>
    <property type="match status" value="1"/>
</dbReference>
<dbReference type="Pfam" id="PF02775">
    <property type="entry name" value="TPP_enzyme_C"/>
    <property type="match status" value="1"/>
</dbReference>
<comment type="similarity">
    <text evidence="1">Belongs to the TPP enzyme family.</text>
</comment>
<evidence type="ECO:0000259" key="3">
    <source>
        <dbReference type="Pfam" id="PF02775"/>
    </source>
</evidence>
<protein>
    <submittedName>
        <fullName evidence="5">Thiamine pyrophosphate-dependent enzyme</fullName>
    </submittedName>
</protein>
<dbReference type="Proteomes" id="UP001551210">
    <property type="component" value="Unassembled WGS sequence"/>
</dbReference>
<evidence type="ECO:0000256" key="1">
    <source>
        <dbReference type="ARBA" id="ARBA00007812"/>
    </source>
</evidence>
<feature type="domain" description="Thiamine pyrophosphate enzyme N-terminal TPP-binding" evidence="4">
    <location>
        <begin position="10"/>
        <end position="114"/>
    </location>
</feature>
<dbReference type="Gene3D" id="3.40.50.970">
    <property type="match status" value="2"/>
</dbReference>
<dbReference type="InterPro" id="IPR012001">
    <property type="entry name" value="Thiamin_PyroP_enz_TPP-bd_dom"/>
</dbReference>
<dbReference type="CDD" id="cd07035">
    <property type="entry name" value="TPP_PYR_POX_like"/>
    <property type="match status" value="1"/>
</dbReference>
<dbReference type="Pfam" id="PF02776">
    <property type="entry name" value="TPP_enzyme_N"/>
    <property type="match status" value="1"/>
</dbReference>
<keyword evidence="6" id="KW-1185">Reference proteome</keyword>
<sequence length="588" mass="63842">MTTPAPTYFSDLVVEFLHQQDIDTVVFNPGASFRGVHDSLVHADNAAIAPQIVMACHEEIAVAIAHGYHKASGRHMGVLVHANVGLLHASMAVFNAWCDRVPLFVLGGNGPVDAGKRRPWIDWIHTSQNIESVVKDYVKWCDQPIGQRATVESLTRAFKLMNTPMHAPVFVALDFDTQEQPLEEGVRLYPATATEPTRLPPLDQQTVEDLAGRLLAARTPVLVVDFSGRDPETVAPLVALAEAFGLAVVDRGNRLNFPSTHPLNISHTGTDVVADADLVIALEVQDLVGALGSFLPLTDQGLPANGADIVTIGFNDLLTSKWAADYQQFVPVTRSVAADTRASLDALRAVAEDPAGPFTAPDFTERRDRRAAALAGAHARARADWARQAEEFKQREHIHVAGAVDEIHRAVRDEEWVLTNTGSLTVDGWVKKLWPLERPGSYLGLNGGGGLGYGLGASVGAALAHRDTDALCIDLQSDGDFLYTPSALWTLAAQQAPLLVVVMNNRLYLNSTQHAERIAGNRDRDIDRAHIATSFYDNPVDFVTMARSYGIHALPRVEKIGDVAPTVSEAVRHLKAHRGPVLVEILMD</sequence>
<dbReference type="InterPro" id="IPR011766">
    <property type="entry name" value="TPP_enzyme_TPP-bd"/>
</dbReference>
<dbReference type="Gene3D" id="3.40.50.1220">
    <property type="entry name" value="TPP-binding domain"/>
    <property type="match status" value="1"/>
</dbReference>
<dbReference type="PANTHER" id="PTHR18968">
    <property type="entry name" value="THIAMINE PYROPHOSPHATE ENZYMES"/>
    <property type="match status" value="1"/>
</dbReference>
<accession>A0ABV3D718</accession>
<gene>
    <name evidence="5" type="ORF">AB0A76_34640</name>
</gene>
<evidence type="ECO:0000313" key="5">
    <source>
        <dbReference type="EMBL" id="MEU7298273.1"/>
    </source>
</evidence>
<comment type="caution">
    <text evidence="5">The sequence shown here is derived from an EMBL/GenBank/DDBJ whole genome shotgun (WGS) entry which is preliminary data.</text>
</comment>
<evidence type="ECO:0000256" key="2">
    <source>
        <dbReference type="ARBA" id="ARBA00023052"/>
    </source>
</evidence>
<proteinExistence type="inferred from homology"/>
<dbReference type="InterPro" id="IPR029061">
    <property type="entry name" value="THDP-binding"/>
</dbReference>
<evidence type="ECO:0000313" key="6">
    <source>
        <dbReference type="Proteomes" id="UP001551210"/>
    </source>
</evidence>
<dbReference type="PANTHER" id="PTHR18968:SF167">
    <property type="entry name" value="ACETOLACTATE SYNTHASE LARGE SUBUNIT ILVB2-RELATED"/>
    <property type="match status" value="1"/>
</dbReference>
<dbReference type="EMBL" id="JBEZAM010000107">
    <property type="protein sequence ID" value="MEU7298273.1"/>
    <property type="molecule type" value="Genomic_DNA"/>
</dbReference>
<name>A0ABV3D718_STREX</name>
<keyword evidence="2" id="KW-0786">Thiamine pyrophosphate</keyword>
<organism evidence="5 6">
    <name type="scientific">Streptomyces exfoliatus</name>
    <name type="common">Streptomyces hydrogenans</name>
    <dbReference type="NCBI Taxonomy" id="1905"/>
    <lineage>
        <taxon>Bacteria</taxon>
        <taxon>Bacillati</taxon>
        <taxon>Actinomycetota</taxon>
        <taxon>Actinomycetes</taxon>
        <taxon>Kitasatosporales</taxon>
        <taxon>Streptomycetaceae</taxon>
        <taxon>Streptomyces</taxon>
    </lineage>
</organism>
<feature type="domain" description="Thiamine pyrophosphate enzyme TPP-binding" evidence="3">
    <location>
        <begin position="428"/>
        <end position="585"/>
    </location>
</feature>